<dbReference type="Gene3D" id="3.40.50.850">
    <property type="entry name" value="Isochorismatase-like"/>
    <property type="match status" value="1"/>
</dbReference>
<dbReference type="GO" id="GO:0008936">
    <property type="term" value="F:nicotinamidase activity"/>
    <property type="evidence" value="ECO:0007669"/>
    <property type="project" value="UniProtKB-EC"/>
</dbReference>
<dbReference type="Proteomes" id="UP000193435">
    <property type="component" value="Unassembled WGS sequence"/>
</dbReference>
<evidence type="ECO:0000256" key="4">
    <source>
        <dbReference type="ARBA" id="ARBA00022801"/>
    </source>
</evidence>
<reference evidence="9 10" key="1">
    <citation type="submission" date="2017-04" db="EMBL/GenBank/DDBJ databases">
        <authorList>
            <person name="Afonso C.L."/>
            <person name="Miller P.J."/>
            <person name="Scott M.A."/>
            <person name="Spackman E."/>
            <person name="Goraichik I."/>
            <person name="Dimitrov K.M."/>
            <person name="Suarez D.L."/>
            <person name="Swayne D.E."/>
        </authorList>
    </citation>
    <scope>NUCLEOTIDE SEQUENCE [LARGE SCALE GENOMIC DNA]</scope>
    <source>
        <strain evidence="9 10">LMG26642</strain>
    </source>
</reference>
<gene>
    <name evidence="9" type="ORF">SAMN04488700_0414</name>
</gene>
<keyword evidence="10" id="KW-1185">Reference proteome</keyword>
<comment type="pathway">
    <text evidence="5">Cofactor biosynthesis; nicotinate biosynthesis; nicotinate from nicotinamide: step 1/1.</text>
</comment>
<dbReference type="EMBL" id="FXBJ01000002">
    <property type="protein sequence ID" value="SMH27034.1"/>
    <property type="molecule type" value="Genomic_DNA"/>
</dbReference>
<dbReference type="SUPFAM" id="SSF52499">
    <property type="entry name" value="Isochorismatase-like hydrolases"/>
    <property type="match status" value="1"/>
</dbReference>
<proteinExistence type="inferred from homology"/>
<evidence type="ECO:0000256" key="2">
    <source>
        <dbReference type="ARBA" id="ARBA00022642"/>
    </source>
</evidence>
<dbReference type="PANTHER" id="PTHR11080:SF2">
    <property type="entry name" value="LD05707P"/>
    <property type="match status" value="1"/>
</dbReference>
<organism evidence="9 10">
    <name type="scientific">Carnobacterium iners</name>
    <dbReference type="NCBI Taxonomy" id="1073423"/>
    <lineage>
        <taxon>Bacteria</taxon>
        <taxon>Bacillati</taxon>
        <taxon>Bacillota</taxon>
        <taxon>Bacilli</taxon>
        <taxon>Lactobacillales</taxon>
        <taxon>Carnobacteriaceae</taxon>
        <taxon>Carnobacterium</taxon>
    </lineage>
</organism>
<dbReference type="InterPro" id="IPR036380">
    <property type="entry name" value="Isochorismatase-like_sf"/>
</dbReference>
<dbReference type="OrthoDB" id="9796485at2"/>
<dbReference type="STRING" id="1073423.SAMN04488700_0414"/>
<feature type="domain" description="Isochorismatase-like" evidence="8">
    <location>
        <begin position="5"/>
        <end position="186"/>
    </location>
</feature>
<comment type="similarity">
    <text evidence="1">Belongs to the isochorismatase family.</text>
</comment>
<evidence type="ECO:0000256" key="1">
    <source>
        <dbReference type="ARBA" id="ARBA00006336"/>
    </source>
</evidence>
<keyword evidence="3" id="KW-0479">Metal-binding</keyword>
<dbReference type="GO" id="GO:0046872">
    <property type="term" value="F:metal ion binding"/>
    <property type="evidence" value="ECO:0007669"/>
    <property type="project" value="UniProtKB-KW"/>
</dbReference>
<dbReference type="InterPro" id="IPR000868">
    <property type="entry name" value="Isochorismatase-like_dom"/>
</dbReference>
<evidence type="ECO:0000256" key="3">
    <source>
        <dbReference type="ARBA" id="ARBA00022723"/>
    </source>
</evidence>
<keyword evidence="4" id="KW-0378">Hydrolase</keyword>
<dbReference type="RefSeq" id="WP_085558754.1">
    <property type="nucleotide sequence ID" value="NZ_FOAH01000029.1"/>
</dbReference>
<dbReference type="Pfam" id="PF00857">
    <property type="entry name" value="Isochorismatase"/>
    <property type="match status" value="1"/>
</dbReference>
<dbReference type="AlphaFoldDB" id="A0A1X7MQZ1"/>
<keyword evidence="2" id="KW-0662">Pyridine nucleotide biosynthesis</keyword>
<evidence type="ECO:0000256" key="7">
    <source>
        <dbReference type="ARBA" id="ARBA00043224"/>
    </source>
</evidence>
<protein>
    <recommendedName>
        <fullName evidence="6">nicotinamidase</fullName>
        <ecNumber evidence="6">3.5.1.19</ecNumber>
    </recommendedName>
    <alternativeName>
        <fullName evidence="7">Nicotinamide deamidase</fullName>
    </alternativeName>
</protein>
<evidence type="ECO:0000256" key="5">
    <source>
        <dbReference type="ARBA" id="ARBA00037900"/>
    </source>
</evidence>
<dbReference type="PANTHER" id="PTHR11080">
    <property type="entry name" value="PYRAZINAMIDASE/NICOTINAMIDASE"/>
    <property type="match status" value="1"/>
</dbReference>
<name>A0A1X7MQZ1_9LACT</name>
<evidence type="ECO:0000313" key="9">
    <source>
        <dbReference type="EMBL" id="SMH27034.1"/>
    </source>
</evidence>
<sequence>MNKKALIVVDVQNDFCEGGALSVTGGREVAKNVVSYIDRFSEDYSMVIGTRDFHEANNDNGGHFATPSAEPDFIDTWPVHCVQGTEGVECADARIRKTIDRHIVKGMGRPDYSGFQGVIEETGVSLEDTLRLFDIIEVDIVGIATDYCVKATALDALTAGLKVSVIASLTAAVSDGEGALIEMVAAGINVVHFEN</sequence>
<evidence type="ECO:0000313" key="10">
    <source>
        <dbReference type="Proteomes" id="UP000193435"/>
    </source>
</evidence>
<dbReference type="InterPro" id="IPR052347">
    <property type="entry name" value="Isochorismatase_Nicotinamidase"/>
</dbReference>
<accession>A0A1X7MQZ1</accession>
<evidence type="ECO:0000256" key="6">
    <source>
        <dbReference type="ARBA" id="ARBA00039017"/>
    </source>
</evidence>
<dbReference type="GO" id="GO:0019363">
    <property type="term" value="P:pyridine nucleotide biosynthetic process"/>
    <property type="evidence" value="ECO:0007669"/>
    <property type="project" value="UniProtKB-KW"/>
</dbReference>
<dbReference type="EC" id="3.5.1.19" evidence="6"/>
<evidence type="ECO:0000259" key="8">
    <source>
        <dbReference type="Pfam" id="PF00857"/>
    </source>
</evidence>